<protein>
    <submittedName>
        <fullName evidence="1">Uncharacterized protein</fullName>
    </submittedName>
</protein>
<gene>
    <name evidence="1" type="ORF">LCOR_10174.1</name>
</gene>
<reference evidence="1" key="1">
    <citation type="submission" date="2013-08" db="EMBL/GenBank/DDBJ databases">
        <title>Gene expansion shapes genome architecture in the human pathogen Lichtheimia corymbifera: an evolutionary genomics analysis in the ancient terrestrial Mucorales (Mucoromycotina).</title>
        <authorList>
            <person name="Schwartze V.U."/>
            <person name="Winter S."/>
            <person name="Shelest E."/>
            <person name="Marcet-Houben M."/>
            <person name="Horn F."/>
            <person name="Wehner S."/>
            <person name="Hoffmann K."/>
            <person name="Riege K."/>
            <person name="Sammeth M."/>
            <person name="Nowrousian M."/>
            <person name="Valiante V."/>
            <person name="Linde J."/>
            <person name="Jacobsen I.D."/>
            <person name="Marz M."/>
            <person name="Brakhage A.A."/>
            <person name="Gabaldon T."/>
            <person name="Bocker S."/>
            <person name="Voigt K."/>
        </authorList>
    </citation>
    <scope>NUCLEOTIDE SEQUENCE [LARGE SCALE GENOMIC DNA]</scope>
    <source>
        <strain evidence="1">FSU 9682</strain>
    </source>
</reference>
<proteinExistence type="predicted"/>
<evidence type="ECO:0000313" key="1">
    <source>
        <dbReference type="EMBL" id="CDH59354.1"/>
    </source>
</evidence>
<dbReference type="AlphaFoldDB" id="A0A068SAM8"/>
<dbReference type="EMBL" id="CBTN010000069">
    <property type="protein sequence ID" value="CDH59354.1"/>
    <property type="molecule type" value="Genomic_DNA"/>
</dbReference>
<organism evidence="1 2">
    <name type="scientific">Lichtheimia corymbifera JMRC:FSU:9682</name>
    <dbReference type="NCBI Taxonomy" id="1263082"/>
    <lineage>
        <taxon>Eukaryota</taxon>
        <taxon>Fungi</taxon>
        <taxon>Fungi incertae sedis</taxon>
        <taxon>Mucoromycota</taxon>
        <taxon>Mucoromycotina</taxon>
        <taxon>Mucoromycetes</taxon>
        <taxon>Mucorales</taxon>
        <taxon>Lichtheimiaceae</taxon>
        <taxon>Lichtheimia</taxon>
    </lineage>
</organism>
<accession>A0A068SAM8</accession>
<evidence type="ECO:0000313" key="2">
    <source>
        <dbReference type="Proteomes" id="UP000027586"/>
    </source>
</evidence>
<comment type="caution">
    <text evidence="1">The sequence shown here is derived from an EMBL/GenBank/DDBJ whole genome shotgun (WGS) entry which is preliminary data.</text>
</comment>
<dbReference type="OrthoDB" id="10509966at2759"/>
<keyword evidence="2" id="KW-1185">Reference proteome</keyword>
<dbReference type="Proteomes" id="UP000027586">
    <property type="component" value="Unassembled WGS sequence"/>
</dbReference>
<sequence length="176" mass="19389">MLALKAYAVVVISHCVYGRLNLLDDGTYLWQQHDIDLRARTLYGWLNGKQGVGSIMQDHLINQPYNETAAAAHNGSDGYKAICKHQEMVFGIPCTSSTVLSRGDDQQRCLAETVRLMLRPQGFKNASSVRTAPSLRLLISLPLERKMDISIEQHVVGSTAHCGAKSAVEGLNMGHR</sequence>
<name>A0A068SAM8_9FUNG</name>
<dbReference type="VEuPathDB" id="FungiDB:LCOR_10174.1"/>